<evidence type="ECO:0000313" key="2">
    <source>
        <dbReference type="Proteomes" id="UP000321245"/>
    </source>
</evidence>
<evidence type="ECO:0000313" key="1">
    <source>
        <dbReference type="EMBL" id="GEM53759.1"/>
    </source>
</evidence>
<dbReference type="EMBL" id="BJXC01000058">
    <property type="protein sequence ID" value="GEM53759.1"/>
    <property type="molecule type" value="Genomic_DNA"/>
</dbReference>
<name>A0A511NLT6_9FLAO</name>
<proteinExistence type="predicted"/>
<protein>
    <submittedName>
        <fullName evidence="1">Uncharacterized protein</fullName>
    </submittedName>
</protein>
<gene>
    <name evidence="1" type="ORF">EB1_35490</name>
</gene>
<dbReference type="AlphaFoldDB" id="A0A511NLT6"/>
<dbReference type="Proteomes" id="UP000321245">
    <property type="component" value="Unassembled WGS sequence"/>
</dbReference>
<organism evidence="1 2">
    <name type="scientific">Empedobacter brevis NBRC 14943 = ATCC 43319</name>
    <dbReference type="NCBI Taxonomy" id="1218108"/>
    <lineage>
        <taxon>Bacteria</taxon>
        <taxon>Pseudomonadati</taxon>
        <taxon>Bacteroidota</taxon>
        <taxon>Flavobacteriia</taxon>
        <taxon>Flavobacteriales</taxon>
        <taxon>Weeksellaceae</taxon>
        <taxon>Empedobacter</taxon>
    </lineage>
</organism>
<reference evidence="1 2" key="1">
    <citation type="submission" date="2019-07" db="EMBL/GenBank/DDBJ databases">
        <title>Whole genome shotgun sequence of Empedobacter brevis NBRC 14943.</title>
        <authorList>
            <person name="Hosoyama A."/>
            <person name="Uohara A."/>
            <person name="Ohji S."/>
            <person name="Ichikawa N."/>
        </authorList>
    </citation>
    <scope>NUCLEOTIDE SEQUENCE [LARGE SCALE GENOMIC DNA]</scope>
    <source>
        <strain evidence="1 2">NBRC 14943</strain>
    </source>
</reference>
<accession>A0A511NLT6</accession>
<comment type="caution">
    <text evidence="1">The sequence shown here is derived from an EMBL/GenBank/DDBJ whole genome shotgun (WGS) entry which is preliminary data.</text>
</comment>
<sequence>MIMERINSHIKSLFYIFTLFIIFNCDNKKDNFYTSIDSYYSSCKEKNSCYINLKDCFQFEWDKLYVFNSENYPEADKEEISKIIGIKYNKARSNQESLLIFIKNNKIVFEIKDSYNFNNSSPYLYVDFINLKDNYITPSKSLFKIYQRSDRGYTLIK</sequence>
<keyword evidence="2" id="KW-1185">Reference proteome</keyword>